<protein>
    <submittedName>
        <fullName evidence="1">Uncharacterized protein</fullName>
    </submittedName>
</protein>
<evidence type="ECO:0000313" key="1">
    <source>
        <dbReference type="EMBL" id="GIY67385.1"/>
    </source>
</evidence>
<sequence>MLRDTCGSPTMACVYMTTNHFHLHCNSSNIPAAGSMYLEYFQILLMQLAGSVPNTPKSYQRSQKDPLHIPNLTGAVGRIRHKLFQTIP</sequence>
<keyword evidence="2" id="KW-1185">Reference proteome</keyword>
<proteinExistence type="predicted"/>
<reference evidence="1 2" key="1">
    <citation type="submission" date="2021-06" db="EMBL/GenBank/DDBJ databases">
        <title>Caerostris darwini draft genome.</title>
        <authorList>
            <person name="Kono N."/>
            <person name="Arakawa K."/>
        </authorList>
    </citation>
    <scope>NUCLEOTIDE SEQUENCE [LARGE SCALE GENOMIC DNA]</scope>
</reference>
<accession>A0AAV4VBN2</accession>
<gene>
    <name evidence="1" type="ORF">CDAR_285091</name>
</gene>
<organism evidence="1 2">
    <name type="scientific">Caerostris darwini</name>
    <dbReference type="NCBI Taxonomy" id="1538125"/>
    <lineage>
        <taxon>Eukaryota</taxon>
        <taxon>Metazoa</taxon>
        <taxon>Ecdysozoa</taxon>
        <taxon>Arthropoda</taxon>
        <taxon>Chelicerata</taxon>
        <taxon>Arachnida</taxon>
        <taxon>Araneae</taxon>
        <taxon>Araneomorphae</taxon>
        <taxon>Entelegynae</taxon>
        <taxon>Araneoidea</taxon>
        <taxon>Araneidae</taxon>
        <taxon>Caerostris</taxon>
    </lineage>
</organism>
<dbReference type="Proteomes" id="UP001054837">
    <property type="component" value="Unassembled WGS sequence"/>
</dbReference>
<dbReference type="EMBL" id="BPLQ01012727">
    <property type="protein sequence ID" value="GIY67385.1"/>
    <property type="molecule type" value="Genomic_DNA"/>
</dbReference>
<comment type="caution">
    <text evidence="1">The sequence shown here is derived from an EMBL/GenBank/DDBJ whole genome shotgun (WGS) entry which is preliminary data.</text>
</comment>
<name>A0AAV4VBN2_9ARAC</name>
<evidence type="ECO:0000313" key="2">
    <source>
        <dbReference type="Proteomes" id="UP001054837"/>
    </source>
</evidence>
<dbReference type="AlphaFoldDB" id="A0AAV4VBN2"/>